<evidence type="ECO:0000313" key="2">
    <source>
        <dbReference type="Proteomes" id="UP000295680"/>
    </source>
</evidence>
<dbReference type="OrthoDB" id="246789at2"/>
<comment type="caution">
    <text evidence="1">The sequence shown here is derived from an EMBL/GenBank/DDBJ whole genome shotgun (WGS) entry which is preliminary data.</text>
</comment>
<keyword evidence="2" id="KW-1185">Reference proteome</keyword>
<gene>
    <name evidence="1" type="ORF">EV192_11140</name>
</gene>
<protein>
    <recommendedName>
        <fullName evidence="3">SWIM-type domain-containing protein</fullName>
    </recommendedName>
</protein>
<dbReference type="AlphaFoldDB" id="A0A4R2J887"/>
<proteinExistence type="predicted"/>
<accession>A0A4R2J887</accession>
<dbReference type="EMBL" id="SLWS01000011">
    <property type="protein sequence ID" value="TCO52846.1"/>
    <property type="molecule type" value="Genomic_DNA"/>
</dbReference>
<evidence type="ECO:0008006" key="3">
    <source>
        <dbReference type="Google" id="ProtNLM"/>
    </source>
</evidence>
<evidence type="ECO:0000313" key="1">
    <source>
        <dbReference type="EMBL" id="TCO52846.1"/>
    </source>
</evidence>
<name>A0A4R2J887_9PSEU</name>
<reference evidence="1 2" key="1">
    <citation type="submission" date="2019-03" db="EMBL/GenBank/DDBJ databases">
        <title>Genomic Encyclopedia of Type Strains, Phase IV (KMG-IV): sequencing the most valuable type-strain genomes for metagenomic binning, comparative biology and taxonomic classification.</title>
        <authorList>
            <person name="Goeker M."/>
        </authorList>
    </citation>
    <scope>NUCLEOTIDE SEQUENCE [LARGE SCALE GENOMIC DNA]</scope>
    <source>
        <strain evidence="1 2">DSM 45934</strain>
    </source>
</reference>
<dbReference type="RefSeq" id="WP_132123819.1">
    <property type="nucleotide sequence ID" value="NZ_SLWS01000011.1"/>
</dbReference>
<organism evidence="1 2">
    <name type="scientific">Actinocrispum wychmicini</name>
    <dbReference type="NCBI Taxonomy" id="1213861"/>
    <lineage>
        <taxon>Bacteria</taxon>
        <taxon>Bacillati</taxon>
        <taxon>Actinomycetota</taxon>
        <taxon>Actinomycetes</taxon>
        <taxon>Pseudonocardiales</taxon>
        <taxon>Pseudonocardiaceae</taxon>
        <taxon>Actinocrispum</taxon>
    </lineage>
</organism>
<sequence length="557" mass="58358">MTFPAVSPQIVAAVLDQLPQRLRNRVDNALAKASSWSTSTVDDKCTVTVDPDTTLVFTLRDGILATDEDLTCSCLLAPRCLHRAVAVSLAPVAALEPVVVEVDEPVASLSVSLPEDAVAAADLLWQAAGVVLRAGVSGSGAVAQAELLRAVHAARLAGLHRASAAALRVVSGIRASHTGSSSFSRTKTTEDLSELLLVCHQLRAGVGDVESLLGIARREYKAIGSLKVYGLFTERVVAGSGYAGVVTHLTDADSRLWTVNGVMPGGPERVAAALDGPVGIGESGLTHRTLGRSGMLVTSATASADRRLGAGTGVRAVASRGVDWSDPPVSSLWREPVEDQVRRAFTTDNALLFLSGTVAGSTGGSLVVELPDRTIDLVGSCDTAWENLSLLASLAGKDLFVVARLVPDRPSTAVALAVTGDLTLPADWGGRVNLTLDRLQRSHVDKAGDLADQPPPPPVPSPVELLERWLHRVTLGGRRMPAIASTAPDQARLTKLGLTGTAQLLAALEASARAEHRDAFGKPVPHTDDEFILAWLRGCVHTTEFTRSTALSAWLAG</sequence>
<dbReference type="Proteomes" id="UP000295680">
    <property type="component" value="Unassembled WGS sequence"/>
</dbReference>